<dbReference type="SUPFAM" id="SSF46785">
    <property type="entry name" value="Winged helix' DNA-binding domain"/>
    <property type="match status" value="1"/>
</dbReference>
<keyword evidence="1" id="KW-0805">Transcription regulation</keyword>
<dbReference type="PANTHER" id="PTHR33204:SF29">
    <property type="entry name" value="TRANSCRIPTIONAL REGULATOR"/>
    <property type="match status" value="1"/>
</dbReference>
<protein>
    <submittedName>
        <fullName evidence="5">HxlR family transcriptional regulator</fullName>
    </submittedName>
</protein>
<evidence type="ECO:0000313" key="5">
    <source>
        <dbReference type="EMBL" id="PTX61789.1"/>
    </source>
</evidence>
<evidence type="ECO:0000313" key="6">
    <source>
        <dbReference type="Proteomes" id="UP000244240"/>
    </source>
</evidence>
<name>A0A2T6C0E4_9BACL</name>
<dbReference type="InterPro" id="IPR036388">
    <property type="entry name" value="WH-like_DNA-bd_sf"/>
</dbReference>
<dbReference type="EMBL" id="QBKR01000006">
    <property type="protein sequence ID" value="PTX61789.1"/>
    <property type="molecule type" value="Genomic_DNA"/>
</dbReference>
<dbReference type="OrthoDB" id="9791143at2"/>
<proteinExistence type="predicted"/>
<dbReference type="Proteomes" id="UP000244240">
    <property type="component" value="Unassembled WGS sequence"/>
</dbReference>
<dbReference type="InterPro" id="IPR036390">
    <property type="entry name" value="WH_DNA-bd_sf"/>
</dbReference>
<dbReference type="Gene3D" id="1.10.10.10">
    <property type="entry name" value="Winged helix-like DNA-binding domain superfamily/Winged helix DNA-binding domain"/>
    <property type="match status" value="1"/>
</dbReference>
<organism evidence="5 6">
    <name type="scientific">Melghirimyces profundicolus</name>
    <dbReference type="NCBI Taxonomy" id="1242148"/>
    <lineage>
        <taxon>Bacteria</taxon>
        <taxon>Bacillati</taxon>
        <taxon>Bacillota</taxon>
        <taxon>Bacilli</taxon>
        <taxon>Bacillales</taxon>
        <taxon>Thermoactinomycetaceae</taxon>
        <taxon>Melghirimyces</taxon>
    </lineage>
</organism>
<evidence type="ECO:0000256" key="1">
    <source>
        <dbReference type="ARBA" id="ARBA00023015"/>
    </source>
</evidence>
<keyword evidence="6" id="KW-1185">Reference proteome</keyword>
<reference evidence="5 6" key="1">
    <citation type="submission" date="2018-04" db="EMBL/GenBank/DDBJ databases">
        <title>Genomic Encyclopedia of Archaeal and Bacterial Type Strains, Phase II (KMG-II): from individual species to whole genera.</title>
        <authorList>
            <person name="Goeker M."/>
        </authorList>
    </citation>
    <scope>NUCLEOTIDE SEQUENCE [LARGE SCALE GENOMIC DNA]</scope>
    <source>
        <strain evidence="5 6">DSM 45787</strain>
    </source>
</reference>
<dbReference type="PROSITE" id="PS51118">
    <property type="entry name" value="HTH_HXLR"/>
    <property type="match status" value="1"/>
</dbReference>
<dbReference type="InterPro" id="IPR002577">
    <property type="entry name" value="HTH_HxlR"/>
</dbReference>
<evidence type="ECO:0000256" key="3">
    <source>
        <dbReference type="ARBA" id="ARBA00023163"/>
    </source>
</evidence>
<evidence type="ECO:0000259" key="4">
    <source>
        <dbReference type="PROSITE" id="PS51118"/>
    </source>
</evidence>
<keyword evidence="2" id="KW-0238">DNA-binding</keyword>
<keyword evidence="3" id="KW-0804">Transcription</keyword>
<accession>A0A2T6C0E4</accession>
<evidence type="ECO:0000256" key="2">
    <source>
        <dbReference type="ARBA" id="ARBA00023125"/>
    </source>
</evidence>
<dbReference type="Pfam" id="PF01638">
    <property type="entry name" value="HxlR"/>
    <property type="match status" value="1"/>
</dbReference>
<comment type="caution">
    <text evidence="5">The sequence shown here is derived from an EMBL/GenBank/DDBJ whole genome shotgun (WGS) entry which is preliminary data.</text>
</comment>
<feature type="domain" description="HTH hxlR-type" evidence="4">
    <location>
        <begin position="6"/>
        <end position="104"/>
    </location>
</feature>
<dbReference type="PANTHER" id="PTHR33204">
    <property type="entry name" value="TRANSCRIPTIONAL REGULATOR, MARR FAMILY"/>
    <property type="match status" value="1"/>
</dbReference>
<dbReference type="AlphaFoldDB" id="A0A2T6C0E4"/>
<gene>
    <name evidence="5" type="ORF">C8P63_10641</name>
</gene>
<dbReference type="RefSeq" id="WP_108022415.1">
    <property type="nucleotide sequence ID" value="NZ_QBKR01000006.1"/>
</dbReference>
<sequence>MKQYNCEIEAALEVIGGKWKAILLYHLTKGPKRTSELKRLVPGITQKMLTQQLRELEKDSVILRKVHSQIPPKVEYSLTEYGRTLEPVLNSLCHWGKRHIQYVYADEEVMVVNKEVEKTT</sequence>
<dbReference type="GO" id="GO:0003677">
    <property type="term" value="F:DNA binding"/>
    <property type="evidence" value="ECO:0007669"/>
    <property type="project" value="UniProtKB-KW"/>
</dbReference>